<dbReference type="GO" id="GO:0003735">
    <property type="term" value="F:structural constituent of ribosome"/>
    <property type="evidence" value="ECO:0007669"/>
    <property type="project" value="UniProtKB-UniRule"/>
</dbReference>
<evidence type="ECO:0000313" key="7">
    <source>
        <dbReference type="Proteomes" id="UP000092845"/>
    </source>
</evidence>
<reference evidence="7" key="1">
    <citation type="submission" date="2016-04" db="EMBL/GenBank/DDBJ databases">
        <authorList>
            <person name="Szabo Gitta"/>
        </authorList>
    </citation>
    <scope>NUCLEOTIDE SEQUENCE [LARGE SCALE GENOMIC DNA]</scope>
</reference>
<dbReference type="Pfam" id="PF00297">
    <property type="entry name" value="Ribosomal_L3"/>
    <property type="match status" value="1"/>
</dbReference>
<dbReference type="Gene3D" id="2.40.30.10">
    <property type="entry name" value="Translation factors"/>
    <property type="match status" value="1"/>
</dbReference>
<evidence type="ECO:0000256" key="2">
    <source>
        <dbReference type="ARBA" id="ARBA00022980"/>
    </source>
</evidence>
<dbReference type="NCBIfam" id="TIGR03625">
    <property type="entry name" value="L3_bact"/>
    <property type="match status" value="1"/>
</dbReference>
<dbReference type="InterPro" id="IPR000597">
    <property type="entry name" value="Ribosomal_uL3"/>
</dbReference>
<sequence length="233" mass="24763">MSYSQGSRGTNPHRSSCRSCYPSEAVATMLGSIMLGVKVGMTRISRGSGGVVPVTVLDVSCNTPLRNACRSSAKRVVLYRRSYSLRLARPQLCSCLGRNMEPAAYAGRPTQHGMAQHGIPACCRPHAKAMLRAGQLVTIRARSVGKGFSGVMKRHGFSSGRASHGSSKAHRTLGSTGMSQDPGRVFPGKRMPGHMGCEHSTARNLMVEHVAHDFVMVRGGIPGHAGSIVAILP</sequence>
<dbReference type="FunFam" id="2.40.30.10:FF:000004">
    <property type="entry name" value="50S ribosomal protein L3"/>
    <property type="match status" value="1"/>
</dbReference>
<gene>
    <name evidence="6" type="primary">rplC</name>
    <name evidence="6" type="ORF">TREMTM_C_01230</name>
</gene>
<dbReference type="SUPFAM" id="SSF50447">
    <property type="entry name" value="Translation proteins"/>
    <property type="match status" value="1"/>
</dbReference>
<keyword evidence="2 6" id="KW-0689">Ribosomal protein</keyword>
<dbReference type="Proteomes" id="UP000092845">
    <property type="component" value="Unassembled WGS sequence"/>
</dbReference>
<dbReference type="InterPro" id="IPR009000">
    <property type="entry name" value="Transl_B-barrel_sf"/>
</dbReference>
<dbReference type="GO" id="GO:0005840">
    <property type="term" value="C:ribosome"/>
    <property type="evidence" value="ECO:0007669"/>
    <property type="project" value="UniProtKB-UniRule"/>
</dbReference>
<dbReference type="InterPro" id="IPR019927">
    <property type="entry name" value="Ribosomal_uL3_bac/org-type"/>
</dbReference>
<evidence type="ECO:0000256" key="4">
    <source>
        <dbReference type="NCBIfam" id="TIGR03625"/>
    </source>
</evidence>
<protein>
    <recommendedName>
        <fullName evidence="4">50S ribosomal protein L3</fullName>
    </recommendedName>
</protein>
<name>A0A1C3K933_TREPR</name>
<keyword evidence="3" id="KW-0687">Ribonucleoprotein</keyword>
<dbReference type="PANTHER" id="PTHR11229:SF8">
    <property type="entry name" value="LARGE RIBOSOMAL SUBUNIT PROTEIN UL3M"/>
    <property type="match status" value="1"/>
</dbReference>
<accession>A0A1C3K933</accession>
<evidence type="ECO:0000256" key="1">
    <source>
        <dbReference type="ARBA" id="ARBA00006540"/>
    </source>
</evidence>
<evidence type="ECO:0000313" key="6">
    <source>
        <dbReference type="EMBL" id="SBT63049.1"/>
    </source>
</evidence>
<dbReference type="PANTHER" id="PTHR11229">
    <property type="entry name" value="50S RIBOSOMAL PROTEIN L3"/>
    <property type="match status" value="1"/>
</dbReference>
<organism evidence="6 7">
    <name type="scientific">Tremblaya princeps</name>
    <dbReference type="NCBI Taxonomy" id="189385"/>
    <lineage>
        <taxon>Bacteria</taxon>
        <taxon>Pseudomonadati</taxon>
        <taxon>Pseudomonadota</taxon>
        <taxon>Betaproteobacteria</taxon>
        <taxon>Candidatus Tremblayella</taxon>
    </lineage>
</organism>
<dbReference type="EMBL" id="FLRF01000003">
    <property type="protein sequence ID" value="SBT63049.1"/>
    <property type="molecule type" value="Genomic_DNA"/>
</dbReference>
<dbReference type="GO" id="GO:1990904">
    <property type="term" value="C:ribonucleoprotein complex"/>
    <property type="evidence" value="ECO:0007669"/>
    <property type="project" value="UniProtKB-KW"/>
</dbReference>
<proteinExistence type="inferred from homology"/>
<evidence type="ECO:0000256" key="3">
    <source>
        <dbReference type="ARBA" id="ARBA00023274"/>
    </source>
</evidence>
<evidence type="ECO:0000256" key="5">
    <source>
        <dbReference type="SAM" id="MobiDB-lite"/>
    </source>
</evidence>
<dbReference type="AlphaFoldDB" id="A0A1C3K933"/>
<dbReference type="GO" id="GO:0006412">
    <property type="term" value="P:translation"/>
    <property type="evidence" value="ECO:0007669"/>
    <property type="project" value="UniProtKB-UniRule"/>
</dbReference>
<comment type="similarity">
    <text evidence="1">Belongs to the universal ribosomal protein uL3 family.</text>
</comment>
<feature type="region of interest" description="Disordered" evidence="5">
    <location>
        <begin position="156"/>
        <end position="183"/>
    </location>
</feature>